<reference evidence="1" key="2">
    <citation type="submission" date="2025-08" db="UniProtKB">
        <authorList>
            <consortium name="Ensembl"/>
        </authorList>
    </citation>
    <scope>IDENTIFICATION</scope>
</reference>
<dbReference type="AlphaFoldDB" id="A0A672Z043"/>
<keyword evidence="2" id="KW-1185">Reference proteome</keyword>
<protein>
    <submittedName>
        <fullName evidence="1">Uncharacterized protein</fullName>
    </submittedName>
</protein>
<proteinExistence type="predicted"/>
<evidence type="ECO:0000313" key="2">
    <source>
        <dbReference type="Proteomes" id="UP000472271"/>
    </source>
</evidence>
<reference evidence="1" key="3">
    <citation type="submission" date="2025-09" db="UniProtKB">
        <authorList>
            <consortium name="Ensembl"/>
        </authorList>
    </citation>
    <scope>IDENTIFICATION</scope>
</reference>
<sequence>LDAIKNVHTISRLSVGSDQIPQDRIMTLVSSMRRRCTACLEARGGPSP</sequence>
<organism evidence="1 2">
    <name type="scientific">Sphaeramia orbicularis</name>
    <name type="common">orbiculate cardinalfish</name>
    <dbReference type="NCBI Taxonomy" id="375764"/>
    <lineage>
        <taxon>Eukaryota</taxon>
        <taxon>Metazoa</taxon>
        <taxon>Chordata</taxon>
        <taxon>Craniata</taxon>
        <taxon>Vertebrata</taxon>
        <taxon>Euteleostomi</taxon>
        <taxon>Actinopterygii</taxon>
        <taxon>Neopterygii</taxon>
        <taxon>Teleostei</taxon>
        <taxon>Neoteleostei</taxon>
        <taxon>Acanthomorphata</taxon>
        <taxon>Gobiaria</taxon>
        <taxon>Kurtiformes</taxon>
        <taxon>Apogonoidei</taxon>
        <taxon>Apogonidae</taxon>
        <taxon>Apogoninae</taxon>
        <taxon>Sphaeramia</taxon>
    </lineage>
</organism>
<dbReference type="Ensembl" id="ENSSORT00005010327.1">
    <property type="protein sequence ID" value="ENSSORP00005009997.1"/>
    <property type="gene ID" value="ENSSORG00005005448.1"/>
</dbReference>
<evidence type="ECO:0000313" key="1">
    <source>
        <dbReference type="Ensembl" id="ENSSORP00005009997.1"/>
    </source>
</evidence>
<name>A0A672Z043_9TELE</name>
<reference evidence="1" key="1">
    <citation type="submission" date="2019-06" db="EMBL/GenBank/DDBJ databases">
        <authorList>
            <consortium name="Wellcome Sanger Institute Data Sharing"/>
        </authorList>
    </citation>
    <scope>NUCLEOTIDE SEQUENCE [LARGE SCALE GENOMIC DNA]</scope>
</reference>
<dbReference type="InParanoid" id="A0A672Z043"/>
<accession>A0A672Z043</accession>
<dbReference type="Proteomes" id="UP000472271">
    <property type="component" value="Chromosome 20"/>
</dbReference>